<gene>
    <name evidence="2" type="ORF">SAMN05444169_7596</name>
</gene>
<evidence type="ECO:0000313" key="3">
    <source>
        <dbReference type="Proteomes" id="UP000190675"/>
    </source>
</evidence>
<evidence type="ECO:0000313" key="2">
    <source>
        <dbReference type="EMBL" id="SHH46616.1"/>
    </source>
</evidence>
<dbReference type="RefSeq" id="WP_079570755.1">
    <property type="nucleotide sequence ID" value="NZ_LT670818.1"/>
</dbReference>
<feature type="region of interest" description="Disordered" evidence="1">
    <location>
        <begin position="85"/>
        <end position="123"/>
    </location>
</feature>
<sequence length="732" mass="78537">MAALGTVQDKTTSIPSTVNSISDTTQPQSDKSAGSLVAGVSDLFEGAVKAGHDIFKKDIDTQLQTGYDQENDKNGVSNAALDARLGLKSPTARPDSEDPAYDPVTGQSAGDPLDAQASGQSLPAPAQGMIDRAGKIQQAGSIGRLTPTDYNAKMEALVRQVRAEYPQFRDEIDQKISQLTGMTPANALRASQLRDQNAALRANQSAQKQQETFINSNLQYLKPGWQNRTFDENRQDVYQAQAEEHKVSAGNAALSYKVAQGNATSADAVQTATGGLDAVSRPILDKYNNPDNKPIDQLQQEFAKMTVDQKNQMRDKLGMMYVEAGQAFDKHMASSPDDIPGQAPSGGKSFAQLVGPSNVASMKQNFLKPFQDHEKLLTDGNFGILSQNKNANQQGLDSVQGNLQKNAWFTNFAVVRDKLGDTAAGVLLTQKDEKGQTPLVPIVKLIRDNSILGAAVPPPGGGPPAGPQKAANAVKAALEEKPTGDPEVTAKQYRGIINGFTTAVTNEKADAGARYNIARSIVHDAAFFAHTFTPGSGQTEAYSLMTTPAMTDSMYKMKAEHPDIWQGWVKYTQDNFIGVNRMGVSTLQDLTTDRNVKVSQDPKTGLFSVDHADSSPYKKGNADGTRRADGDAMLASYQARIDGFNKSLSNLSYMLGKDGRETGPELIKMAHDLGVDVNAPKDDFWGKLVTATKSGLVSAGKFTDDAAYDEALGRMADPVIGKRASSDPADHK</sequence>
<proteinExistence type="predicted"/>
<accession>A0A1M5T7C3</accession>
<evidence type="ECO:0000256" key="1">
    <source>
        <dbReference type="SAM" id="MobiDB-lite"/>
    </source>
</evidence>
<feature type="region of interest" description="Disordered" evidence="1">
    <location>
        <begin position="1"/>
        <end position="34"/>
    </location>
</feature>
<organism evidence="2 3">
    <name type="scientific">Bradyrhizobium erythrophlei</name>
    <dbReference type="NCBI Taxonomy" id="1437360"/>
    <lineage>
        <taxon>Bacteria</taxon>
        <taxon>Pseudomonadati</taxon>
        <taxon>Pseudomonadota</taxon>
        <taxon>Alphaproteobacteria</taxon>
        <taxon>Hyphomicrobiales</taxon>
        <taxon>Nitrobacteraceae</taxon>
        <taxon>Bradyrhizobium</taxon>
    </lineage>
</organism>
<reference evidence="2 3" key="1">
    <citation type="submission" date="2016-11" db="EMBL/GenBank/DDBJ databases">
        <authorList>
            <person name="Jaros S."/>
            <person name="Januszkiewicz K."/>
            <person name="Wedrychowicz H."/>
        </authorList>
    </citation>
    <scope>NUCLEOTIDE SEQUENCE [LARGE SCALE GENOMIC DNA]</scope>
    <source>
        <strain evidence="2 3">GAS242</strain>
    </source>
</reference>
<name>A0A1M5T7C3_9BRAD</name>
<protein>
    <submittedName>
        <fullName evidence="2">Uncharacterized protein</fullName>
    </submittedName>
</protein>
<dbReference type="AlphaFoldDB" id="A0A1M5T7C3"/>
<dbReference type="EMBL" id="LT670818">
    <property type="protein sequence ID" value="SHH46616.1"/>
    <property type="molecule type" value="Genomic_DNA"/>
</dbReference>
<dbReference type="Proteomes" id="UP000190675">
    <property type="component" value="Chromosome I"/>
</dbReference>
<feature type="compositionally biased region" description="Polar residues" evidence="1">
    <location>
        <begin position="8"/>
        <end position="32"/>
    </location>
</feature>